<dbReference type="Pfam" id="PF01590">
    <property type="entry name" value="GAF"/>
    <property type="match status" value="1"/>
</dbReference>
<dbReference type="InterPro" id="IPR005561">
    <property type="entry name" value="ANTAR"/>
</dbReference>
<feature type="domain" description="ANTAR" evidence="3">
    <location>
        <begin position="160"/>
        <end position="215"/>
    </location>
</feature>
<dbReference type="SMART" id="SM01012">
    <property type="entry name" value="ANTAR"/>
    <property type="match status" value="1"/>
</dbReference>
<evidence type="ECO:0000313" key="5">
    <source>
        <dbReference type="Proteomes" id="UP000286746"/>
    </source>
</evidence>
<evidence type="ECO:0000259" key="3">
    <source>
        <dbReference type="SMART" id="SM01012"/>
    </source>
</evidence>
<name>A0A401VVH1_STREY</name>
<dbReference type="InterPro" id="IPR036388">
    <property type="entry name" value="WH-like_DNA-bd_sf"/>
</dbReference>
<dbReference type="Pfam" id="PF03861">
    <property type="entry name" value="ANTAR"/>
    <property type="match status" value="1"/>
</dbReference>
<dbReference type="InterPro" id="IPR003018">
    <property type="entry name" value="GAF"/>
</dbReference>
<keyword evidence="1" id="KW-0805">Transcription regulation</keyword>
<evidence type="ECO:0000256" key="2">
    <source>
        <dbReference type="ARBA" id="ARBA00023163"/>
    </source>
</evidence>
<accession>A0A401VVH1</accession>
<dbReference type="Gene3D" id="1.10.10.10">
    <property type="entry name" value="Winged helix-like DNA-binding domain superfamily/Winged helix DNA-binding domain"/>
    <property type="match status" value="1"/>
</dbReference>
<dbReference type="RefSeq" id="WP_125051783.1">
    <property type="nucleotide sequence ID" value="NZ_BHZD01000001.1"/>
</dbReference>
<protein>
    <submittedName>
        <fullName evidence="4">GAF domain-containing protein</fullName>
    </submittedName>
</protein>
<dbReference type="Proteomes" id="UP000286746">
    <property type="component" value="Unassembled WGS sequence"/>
</dbReference>
<organism evidence="4 5">
    <name type="scientific">Streptomyces paromomycinus</name>
    <name type="common">Streptomyces rimosus subsp. paromomycinus</name>
    <dbReference type="NCBI Taxonomy" id="92743"/>
    <lineage>
        <taxon>Bacteria</taxon>
        <taxon>Bacillati</taxon>
        <taxon>Actinomycetota</taxon>
        <taxon>Actinomycetes</taxon>
        <taxon>Kitasatosporales</taxon>
        <taxon>Streptomycetaceae</taxon>
        <taxon>Streptomyces</taxon>
    </lineage>
</organism>
<sequence length="228" mass="24406">MSGQTVASLIEKLQPGGPGPSCRWCAQCAVLLDVDGTAVSLHFDGSQLLWHSDPDGARLDDLQFTLGEGPGLDAARDGALCLVADLSHPHGSRWPMFAAQARELGIRAVFAFPLRLGALRVGALTCHRRTPHRLAPEIVTDALTLADALTLFLLGGRHTRTRVLSPADLHRTEVHQATGILSVHLRVPLASALARLRAHAFATDRPITDVARDVVAGRLRLPRDATSA</sequence>
<dbReference type="SUPFAM" id="SSF55781">
    <property type="entry name" value="GAF domain-like"/>
    <property type="match status" value="1"/>
</dbReference>
<gene>
    <name evidence="4" type="ORF">GKJPGBOP_00733</name>
</gene>
<evidence type="ECO:0000313" key="4">
    <source>
        <dbReference type="EMBL" id="GCD41080.1"/>
    </source>
</evidence>
<dbReference type="GO" id="GO:0003723">
    <property type="term" value="F:RNA binding"/>
    <property type="evidence" value="ECO:0007669"/>
    <property type="project" value="InterPro"/>
</dbReference>
<comment type="caution">
    <text evidence="4">The sequence shown here is derived from an EMBL/GenBank/DDBJ whole genome shotgun (WGS) entry which is preliminary data.</text>
</comment>
<proteinExistence type="predicted"/>
<keyword evidence="5" id="KW-1185">Reference proteome</keyword>
<dbReference type="InterPro" id="IPR029016">
    <property type="entry name" value="GAF-like_dom_sf"/>
</dbReference>
<dbReference type="Gene3D" id="3.30.450.40">
    <property type="match status" value="1"/>
</dbReference>
<keyword evidence="2" id="KW-0804">Transcription</keyword>
<dbReference type="AlphaFoldDB" id="A0A401VVH1"/>
<reference evidence="4 5" key="1">
    <citation type="submission" date="2018-11" db="EMBL/GenBank/DDBJ databases">
        <title>Whole genome sequence of Streptomyces paromomycinus NBRC 15454(T).</title>
        <authorList>
            <person name="Komaki H."/>
            <person name="Tamura T."/>
        </authorList>
    </citation>
    <scope>NUCLEOTIDE SEQUENCE [LARGE SCALE GENOMIC DNA]</scope>
    <source>
        <strain evidence="4 5">NBRC 15454</strain>
    </source>
</reference>
<evidence type="ECO:0000256" key="1">
    <source>
        <dbReference type="ARBA" id="ARBA00023015"/>
    </source>
</evidence>
<dbReference type="EMBL" id="BHZD01000001">
    <property type="protein sequence ID" value="GCD41080.1"/>
    <property type="molecule type" value="Genomic_DNA"/>
</dbReference>